<proteinExistence type="predicted"/>
<reference evidence="1" key="1">
    <citation type="submission" date="2022-06" db="EMBL/GenBank/DDBJ databases">
        <title>WGS of actinobacteria.</title>
        <authorList>
            <person name="Thawai C."/>
        </authorList>
    </citation>
    <scope>NUCLEOTIDE SEQUENCE</scope>
    <source>
        <strain evidence="1">AA8</strain>
    </source>
</reference>
<dbReference type="AlphaFoldDB" id="A0A9X2RKI5"/>
<evidence type="ECO:0000313" key="1">
    <source>
        <dbReference type="EMBL" id="MCQ8769813.1"/>
    </source>
</evidence>
<dbReference type="EMBL" id="JANIID010000005">
    <property type="protein sequence ID" value="MCQ8769813.1"/>
    <property type="molecule type" value="Genomic_DNA"/>
</dbReference>
<comment type="caution">
    <text evidence="1">The sequence shown here is derived from an EMBL/GenBank/DDBJ whole genome shotgun (WGS) entry which is preliminary data.</text>
</comment>
<organism evidence="1 2">
    <name type="scientific">Streptomyces telluris</name>
    <dbReference type="NCBI Taxonomy" id="2720021"/>
    <lineage>
        <taxon>Bacteria</taxon>
        <taxon>Bacillati</taxon>
        <taxon>Actinomycetota</taxon>
        <taxon>Actinomycetes</taxon>
        <taxon>Kitasatosporales</taxon>
        <taxon>Streptomycetaceae</taxon>
        <taxon>Streptomyces</taxon>
    </lineage>
</organism>
<accession>A0A9X2RKI5</accession>
<sequence>MTMPADVAVGHAQDVLDAGPHFRLHPLGGSVLTECLMDGEVTVATMPSG</sequence>
<gene>
    <name evidence="1" type="ORF">NQU55_08465</name>
</gene>
<protein>
    <submittedName>
        <fullName evidence="1">Uncharacterized protein</fullName>
    </submittedName>
</protein>
<keyword evidence="2" id="KW-1185">Reference proteome</keyword>
<evidence type="ECO:0000313" key="2">
    <source>
        <dbReference type="Proteomes" id="UP001142374"/>
    </source>
</evidence>
<dbReference type="RefSeq" id="WP_168092368.1">
    <property type="nucleotide sequence ID" value="NZ_JAATER010000069.1"/>
</dbReference>
<dbReference type="Proteomes" id="UP001142374">
    <property type="component" value="Unassembled WGS sequence"/>
</dbReference>
<name>A0A9X2RKI5_9ACTN</name>